<dbReference type="Proteomes" id="UP000278807">
    <property type="component" value="Unassembled WGS sequence"/>
</dbReference>
<accession>A0A0R3U0Z0</accession>
<name>A0A0R3U0Z0_RODNA</name>
<reference evidence="3" key="1">
    <citation type="submission" date="2017-02" db="UniProtKB">
        <authorList>
            <consortium name="WormBaseParasite"/>
        </authorList>
    </citation>
    <scope>IDENTIFICATION</scope>
</reference>
<dbReference type="WBParaSite" id="HNAJ_0001378901-mRNA-1">
    <property type="protein sequence ID" value="HNAJ_0001378901-mRNA-1"/>
    <property type="gene ID" value="HNAJ_0001378901"/>
</dbReference>
<sequence length="73" mass="8730">MIRCAKKTIPRGKYKHYRVFWSRHLEEAKEGSLRNTADQTGRTEDVKAWRRQSDVLRVQAWRRQSAVLRQTTS</sequence>
<dbReference type="AlphaFoldDB" id="A0A0R3U0Z0"/>
<dbReference type="EMBL" id="UZAE01016100">
    <property type="protein sequence ID" value="VDO16998.1"/>
    <property type="molecule type" value="Genomic_DNA"/>
</dbReference>
<evidence type="ECO:0000313" key="3">
    <source>
        <dbReference type="WBParaSite" id="HNAJ_0001378901-mRNA-1"/>
    </source>
</evidence>
<gene>
    <name evidence="1" type="ORF">HNAJ_LOCUS13763</name>
</gene>
<evidence type="ECO:0000313" key="2">
    <source>
        <dbReference type="Proteomes" id="UP000278807"/>
    </source>
</evidence>
<evidence type="ECO:0000313" key="1">
    <source>
        <dbReference type="EMBL" id="VDO16998.1"/>
    </source>
</evidence>
<keyword evidence="2" id="KW-1185">Reference proteome</keyword>
<proteinExistence type="predicted"/>
<organism evidence="3">
    <name type="scientific">Rodentolepis nana</name>
    <name type="common">Dwarf tapeworm</name>
    <name type="synonym">Hymenolepis nana</name>
    <dbReference type="NCBI Taxonomy" id="102285"/>
    <lineage>
        <taxon>Eukaryota</taxon>
        <taxon>Metazoa</taxon>
        <taxon>Spiralia</taxon>
        <taxon>Lophotrochozoa</taxon>
        <taxon>Platyhelminthes</taxon>
        <taxon>Cestoda</taxon>
        <taxon>Eucestoda</taxon>
        <taxon>Cyclophyllidea</taxon>
        <taxon>Hymenolepididae</taxon>
        <taxon>Rodentolepis</taxon>
    </lineage>
</organism>
<reference evidence="1 2" key="2">
    <citation type="submission" date="2018-11" db="EMBL/GenBank/DDBJ databases">
        <authorList>
            <consortium name="Pathogen Informatics"/>
        </authorList>
    </citation>
    <scope>NUCLEOTIDE SEQUENCE [LARGE SCALE GENOMIC DNA]</scope>
</reference>
<protein>
    <submittedName>
        <fullName evidence="3">Integrase</fullName>
    </submittedName>
</protein>